<organism evidence="2 3">
    <name type="scientific">Filifactor alocis (strain ATCC 35896 / CCUG 47790 / D40 B5)</name>
    <name type="common">Fusobacterium alocis</name>
    <dbReference type="NCBI Taxonomy" id="546269"/>
    <lineage>
        <taxon>Bacteria</taxon>
        <taxon>Bacillati</taxon>
        <taxon>Bacillota</taxon>
        <taxon>Clostridia</taxon>
        <taxon>Peptostreptococcales</taxon>
        <taxon>Filifactoraceae</taxon>
        <taxon>Filifactor</taxon>
    </lineage>
</organism>
<dbReference type="KEGG" id="faa:HMPREF0389_00886"/>
<gene>
    <name evidence="2" type="ordered locus">HMPREF0389_00886</name>
</gene>
<proteinExistence type="predicted"/>
<evidence type="ECO:0000313" key="3">
    <source>
        <dbReference type="Proteomes" id="UP000007468"/>
    </source>
</evidence>
<protein>
    <submittedName>
        <fullName evidence="2">Uncharacterized protein</fullName>
    </submittedName>
</protein>
<evidence type="ECO:0000256" key="1">
    <source>
        <dbReference type="SAM" id="Phobius"/>
    </source>
</evidence>
<dbReference type="OrthoDB" id="2217124at2"/>
<dbReference type="AlphaFoldDB" id="D6GQB1"/>
<feature type="transmembrane region" description="Helical" evidence="1">
    <location>
        <begin position="50"/>
        <end position="67"/>
    </location>
</feature>
<evidence type="ECO:0000313" key="2">
    <source>
        <dbReference type="EMBL" id="EFE28964.1"/>
    </source>
</evidence>
<dbReference type="EMBL" id="CP002390">
    <property type="protein sequence ID" value="EFE28964.1"/>
    <property type="molecule type" value="Genomic_DNA"/>
</dbReference>
<name>D6GQB1_FILAD</name>
<keyword evidence="1" id="KW-0472">Membrane</keyword>
<keyword evidence="3" id="KW-1185">Reference proteome</keyword>
<sequence>MKRYEFIAITSKNDVIMGLSCVTVFGFSMLLFQLGLFYSGLDKTLKSHPVLLLLFIFLLLAVANVLFQKIKEKLVKHYSVELEETKIKIFENGNEMVQGQISGCYTKDNSSMSVKSLRADFYVDDEKISFRVRPKTYKTIQGSTSGNLFGTGSLSDIEELASLCKDIKGVVGEGEDE</sequence>
<reference evidence="3" key="1">
    <citation type="submission" date="2010-12" db="EMBL/GenBank/DDBJ databases">
        <title>The genome sequence of Filifactor alocis strain ATCC 35896.</title>
        <authorList>
            <consortium name="The Broad Institute Genome Sequencing Platform"/>
            <person name="Ward D."/>
            <person name="Earl A."/>
            <person name="Feldgarden M."/>
            <person name="Young S.K."/>
            <person name="Gargeya S."/>
            <person name="Zeng Q."/>
            <person name="Alvarado L."/>
            <person name="Berlin A."/>
            <person name="Bochicchio J."/>
            <person name="Chapman S.B."/>
            <person name="Chen Z."/>
            <person name="Freedman E."/>
            <person name="Gellesch M."/>
            <person name="Goldberg J."/>
            <person name="Griggs A."/>
            <person name="Gujja S."/>
            <person name="Heilman E."/>
            <person name="Heiman D."/>
            <person name="Howarth C."/>
            <person name="Mehta T."/>
            <person name="Neiman D."/>
            <person name="Pearson M."/>
            <person name="Roberts A."/>
            <person name="Saif S."/>
            <person name="Shea T."/>
            <person name="Shenoy N."/>
            <person name="Sisk P."/>
            <person name="Stolte C."/>
            <person name="Sykes S."/>
            <person name="White J."/>
            <person name="Yandava C."/>
            <person name="Izard J."/>
            <person name="Blanton J.M."/>
            <person name="Baranova O.V."/>
            <person name="Tanner A.C."/>
            <person name="Dewhirst F.E."/>
            <person name="Haas B."/>
            <person name="Nusbaum C."/>
            <person name="Birren B."/>
        </authorList>
    </citation>
    <scope>NUCLEOTIDE SEQUENCE [LARGE SCALE GENOMIC DNA]</scope>
    <source>
        <strain evidence="3">ATCC 35896 / D40 B5</strain>
    </source>
</reference>
<accession>D6GQB1</accession>
<dbReference type="STRING" id="546269.HMPREF0389_00886"/>
<keyword evidence="1" id="KW-1133">Transmembrane helix</keyword>
<dbReference type="Proteomes" id="UP000007468">
    <property type="component" value="Chromosome"/>
</dbReference>
<feature type="transmembrane region" description="Helical" evidence="1">
    <location>
        <begin position="15"/>
        <end position="38"/>
    </location>
</feature>
<keyword evidence="1" id="KW-0812">Transmembrane</keyword>
<dbReference type="eggNOG" id="ENOG5031BEE">
    <property type="taxonomic scope" value="Bacteria"/>
</dbReference>
<dbReference type="RefSeq" id="WP_014262879.1">
    <property type="nucleotide sequence ID" value="NC_016630.1"/>
</dbReference>